<dbReference type="PANTHER" id="PTHR34199:SF2">
    <property type="entry name" value="NUMOD3 MOTIF FAMILY PROTEIN, EXPRESSED"/>
    <property type="match status" value="1"/>
</dbReference>
<protein>
    <submittedName>
        <fullName evidence="2">Uncharacterized protein</fullName>
    </submittedName>
</protein>
<accession>A0A4S4DCS2</accession>
<feature type="region of interest" description="Disordered" evidence="1">
    <location>
        <begin position="930"/>
        <end position="949"/>
    </location>
</feature>
<feature type="region of interest" description="Disordered" evidence="1">
    <location>
        <begin position="693"/>
        <end position="712"/>
    </location>
</feature>
<feature type="compositionally biased region" description="Polar residues" evidence="1">
    <location>
        <begin position="125"/>
        <end position="138"/>
    </location>
</feature>
<feature type="region of interest" description="Disordered" evidence="1">
    <location>
        <begin position="772"/>
        <end position="791"/>
    </location>
</feature>
<feature type="region of interest" description="Disordered" evidence="1">
    <location>
        <begin position="377"/>
        <end position="398"/>
    </location>
</feature>
<evidence type="ECO:0000313" key="3">
    <source>
        <dbReference type="Proteomes" id="UP000306102"/>
    </source>
</evidence>
<gene>
    <name evidence="2" type="ORF">TEA_019696</name>
</gene>
<feature type="region of interest" description="Disordered" evidence="1">
    <location>
        <begin position="535"/>
        <end position="554"/>
    </location>
</feature>
<organism evidence="2 3">
    <name type="scientific">Camellia sinensis var. sinensis</name>
    <name type="common">China tea</name>
    <dbReference type="NCBI Taxonomy" id="542762"/>
    <lineage>
        <taxon>Eukaryota</taxon>
        <taxon>Viridiplantae</taxon>
        <taxon>Streptophyta</taxon>
        <taxon>Embryophyta</taxon>
        <taxon>Tracheophyta</taxon>
        <taxon>Spermatophyta</taxon>
        <taxon>Magnoliopsida</taxon>
        <taxon>eudicotyledons</taxon>
        <taxon>Gunneridae</taxon>
        <taxon>Pentapetalae</taxon>
        <taxon>asterids</taxon>
        <taxon>Ericales</taxon>
        <taxon>Theaceae</taxon>
        <taxon>Camellia</taxon>
    </lineage>
</organism>
<dbReference type="EMBL" id="SDRB02011686">
    <property type="protein sequence ID" value="THG00420.1"/>
    <property type="molecule type" value="Genomic_DNA"/>
</dbReference>
<dbReference type="AlphaFoldDB" id="A0A4S4DCS2"/>
<evidence type="ECO:0000313" key="2">
    <source>
        <dbReference type="EMBL" id="THG00420.1"/>
    </source>
</evidence>
<feature type="region of interest" description="Disordered" evidence="1">
    <location>
        <begin position="1009"/>
        <end position="1028"/>
    </location>
</feature>
<dbReference type="STRING" id="542762.A0A4S4DCS2"/>
<feature type="compositionally biased region" description="Basic and acidic residues" evidence="1">
    <location>
        <begin position="139"/>
        <end position="157"/>
    </location>
</feature>
<proteinExistence type="predicted"/>
<name>A0A4S4DCS2_CAMSN</name>
<dbReference type="PANTHER" id="PTHR34199">
    <property type="entry name" value="NUMOD3 MOTIF FAMILY PROTEIN, EXPRESSED"/>
    <property type="match status" value="1"/>
</dbReference>
<dbReference type="Proteomes" id="UP000306102">
    <property type="component" value="Unassembled WGS sequence"/>
</dbReference>
<reference evidence="2 3" key="1">
    <citation type="journal article" date="2018" name="Proc. Natl. Acad. Sci. U.S.A.">
        <title>Draft genome sequence of Camellia sinensis var. sinensis provides insights into the evolution of the tea genome and tea quality.</title>
        <authorList>
            <person name="Wei C."/>
            <person name="Yang H."/>
            <person name="Wang S."/>
            <person name="Zhao J."/>
            <person name="Liu C."/>
            <person name="Gao L."/>
            <person name="Xia E."/>
            <person name="Lu Y."/>
            <person name="Tai Y."/>
            <person name="She G."/>
            <person name="Sun J."/>
            <person name="Cao H."/>
            <person name="Tong W."/>
            <person name="Gao Q."/>
            <person name="Li Y."/>
            <person name="Deng W."/>
            <person name="Jiang X."/>
            <person name="Wang W."/>
            <person name="Chen Q."/>
            <person name="Zhang S."/>
            <person name="Li H."/>
            <person name="Wu J."/>
            <person name="Wang P."/>
            <person name="Li P."/>
            <person name="Shi C."/>
            <person name="Zheng F."/>
            <person name="Jian J."/>
            <person name="Huang B."/>
            <person name="Shan D."/>
            <person name="Shi M."/>
            <person name="Fang C."/>
            <person name="Yue Y."/>
            <person name="Li F."/>
            <person name="Li D."/>
            <person name="Wei S."/>
            <person name="Han B."/>
            <person name="Jiang C."/>
            <person name="Yin Y."/>
            <person name="Xia T."/>
            <person name="Zhang Z."/>
            <person name="Bennetzen J.L."/>
            <person name="Zhao S."/>
            <person name="Wan X."/>
        </authorList>
    </citation>
    <scope>NUCLEOTIDE SEQUENCE [LARGE SCALE GENOMIC DNA]</scope>
    <source>
        <strain evidence="3">cv. Shuchazao</strain>
        <tissue evidence="2">Leaf</tissue>
    </source>
</reference>
<feature type="region of interest" description="Disordered" evidence="1">
    <location>
        <begin position="614"/>
        <end position="633"/>
    </location>
</feature>
<feature type="region of interest" description="Disordered" evidence="1">
    <location>
        <begin position="104"/>
        <end position="157"/>
    </location>
</feature>
<feature type="region of interest" description="Disordered" evidence="1">
    <location>
        <begin position="1088"/>
        <end position="1107"/>
    </location>
</feature>
<evidence type="ECO:0000256" key="1">
    <source>
        <dbReference type="SAM" id="MobiDB-lite"/>
    </source>
</evidence>
<sequence>MGESPTCLVRSFSQPAGTTSTEPEEGDPYCALTTSISFRRFMLESLACEKWSCFSNNQYLEEAKKSSKPGLVAQRKAYFEALHNRNGAKKPVALLEEQNAACNEPNVMEETSRDSSNPPRIPTRASANGLSVHSSTAPQEERRRSKPVDDCSVSRRRIADGKSHGIENNSSKKVPKVLLVLCFWHKFFQKLEEKTNAKILVSGRRIADGKSHGIDHLKTSGVSGPKAQPPTVPSSFSLRCEERAAKRKEASPDPFTPYIFAFFQKLEEKTNAKEANKVYLQAKNKQISLTQPMQVKMKLVKLGHAQSEETRMKIGNGVRMGWERRREKLKLQETCYFEWQNLIAEASRKGFVGEEEKQWDSYEILDEQLEQEWLESVEQSRKMARPKGSKRAPNSLEQRRKISEAISAKWAETCYFEWQNLIAEASRKGFVGEEEKQWDSYEILDEQLEQEWLESVEQSRKMARPKGSKRAPNSLEQRRKISEAISAKWAETCYFEWQNLIAEASRKGFVGEEEKQWDSYEILDEQLEQEWLESVEQSRKMARPKGSKRAPNSLEQRRKISEAISAKWAETCYFEWQNLIAEASRKGFVGEEEKQWDSYEILDEQLEQEWLESVEQSRKMARPKGSKRAPNSLEQRRKISEAISAKWAETCYFEWQNLIAEASRKGFVGEEEKQWDSYEILDEQLEQEWLESVEQSRKMARPKGSKRAPNSLEQRRKISEAISAKWAETCYFEWQNLIAEASRKGFVGEEEKQWDSYEILDEQLEQEWLESVEQSRKMARPKGSKRAPNSLEQRRKISEAISAKWAETCYFEWQNLIAEASRKGFVGEEEKQWDSYEILDEQLEQEWLESVEQSRKMARPKGSKRAPNSLEQRRKISEAISAKWAETCYFEWQNLIAEASRKGFVGEEEKQWDSYEILDEQLEQEWLESVEQSRKMARPKGSKRAPNSLEQRRKISEAISAKWAETCYFEWQNLIAEASRKGFVGEEEKQWDSYEILDEQLEQEWLESVEQSRKMARPKGSKRAPNSLEQRRKISEAISAKWAETCYFEWQNLIAEASRKGFVGEEEKQWDSYEILDEQLEQEWLESVEQSRKMARPKGSKRAPNSLEQRRKISEAPVHLLLKAEAEKATKALEAAATKSPLAQASLIETRNLIAKAIQSIEIGQIDSHGNGRHPSIALAELVNQAERK</sequence>
<feature type="region of interest" description="Disordered" evidence="1">
    <location>
        <begin position="456"/>
        <end position="476"/>
    </location>
</feature>
<comment type="caution">
    <text evidence="2">The sequence shown here is derived from an EMBL/GenBank/DDBJ whole genome shotgun (WGS) entry which is preliminary data.</text>
</comment>
<keyword evidence="3" id="KW-1185">Reference proteome</keyword>
<feature type="region of interest" description="Disordered" evidence="1">
    <location>
        <begin position="851"/>
        <end position="870"/>
    </location>
</feature>